<evidence type="ECO:0000256" key="2">
    <source>
        <dbReference type="SAM" id="Phobius"/>
    </source>
</evidence>
<feature type="compositionally biased region" description="Low complexity" evidence="1">
    <location>
        <begin position="1"/>
        <end position="18"/>
    </location>
</feature>
<keyword evidence="4" id="KW-1185">Reference proteome</keyword>
<dbReference type="AlphaFoldDB" id="A0A1E3LXL2"/>
<comment type="caution">
    <text evidence="3">The sequence shown here is derived from an EMBL/GenBank/DDBJ whole genome shotgun (WGS) entry which is preliminary data.</text>
</comment>
<dbReference type="RefSeq" id="WP_069320350.1">
    <property type="nucleotide sequence ID" value="NZ_MDDS01000023.1"/>
</dbReference>
<feature type="transmembrane region" description="Helical" evidence="2">
    <location>
        <begin position="46"/>
        <end position="63"/>
    </location>
</feature>
<accession>A0A1E3LXL2</accession>
<keyword evidence="2" id="KW-0812">Transmembrane</keyword>
<evidence type="ECO:0000256" key="1">
    <source>
        <dbReference type="SAM" id="MobiDB-lite"/>
    </source>
</evidence>
<dbReference type="Proteomes" id="UP000094487">
    <property type="component" value="Unassembled WGS sequence"/>
</dbReference>
<sequence length="141" mass="13734">MSTNRNAAAENRPNANGNQARGDSGRRGNLGDALAAGRRQVSANPFAAIAGAAAVSAGLALLLPASRREIELTGEIADKIEGAARGAADSAMEAGRAQVETLAQTALAGIGGAMIEQVVAAAEKEGEASANGGTGGQPGAA</sequence>
<feature type="region of interest" description="Disordered" evidence="1">
    <location>
        <begin position="1"/>
        <end position="33"/>
    </location>
</feature>
<keyword evidence="2" id="KW-0472">Membrane</keyword>
<evidence type="ECO:0000313" key="4">
    <source>
        <dbReference type="Proteomes" id="UP000094487"/>
    </source>
</evidence>
<reference evidence="3 4" key="1">
    <citation type="submission" date="2016-08" db="EMBL/GenBank/DDBJ databases">
        <title>Draft genome of the agarase producing Sphingomonas sp. MCT13.</title>
        <authorList>
            <person name="D'Andrea M.M."/>
            <person name="Rossolini G.M."/>
            <person name="Thaller M.C."/>
        </authorList>
    </citation>
    <scope>NUCLEOTIDE SEQUENCE [LARGE SCALE GENOMIC DNA]</scope>
    <source>
        <strain evidence="3 4">MCT13</strain>
    </source>
</reference>
<name>A0A1E3LXL2_9SPHN</name>
<evidence type="ECO:0000313" key="3">
    <source>
        <dbReference type="EMBL" id="ODP37895.1"/>
    </source>
</evidence>
<dbReference type="STRING" id="1888892.BFL28_16545"/>
<proteinExistence type="predicted"/>
<protein>
    <submittedName>
        <fullName evidence="3">Uncharacterized protein</fullName>
    </submittedName>
</protein>
<dbReference type="EMBL" id="MDDS01000023">
    <property type="protein sequence ID" value="ODP37895.1"/>
    <property type="molecule type" value="Genomic_DNA"/>
</dbReference>
<organism evidence="3 4">
    <name type="scientific">Sphingomonas turrisvirgatae</name>
    <dbReference type="NCBI Taxonomy" id="1888892"/>
    <lineage>
        <taxon>Bacteria</taxon>
        <taxon>Pseudomonadati</taxon>
        <taxon>Pseudomonadota</taxon>
        <taxon>Alphaproteobacteria</taxon>
        <taxon>Sphingomonadales</taxon>
        <taxon>Sphingomonadaceae</taxon>
        <taxon>Sphingomonas</taxon>
    </lineage>
</organism>
<keyword evidence="2" id="KW-1133">Transmembrane helix</keyword>
<gene>
    <name evidence="3" type="ORF">BFL28_16545</name>
</gene>